<protein>
    <submittedName>
        <fullName evidence="1">Uncharacterized protein</fullName>
    </submittedName>
</protein>
<accession>A0A5J4QGU5</accession>
<reference evidence="1" key="1">
    <citation type="submission" date="2019-03" db="EMBL/GenBank/DDBJ databases">
        <title>Single cell metagenomics reveals metabolic interactions within the superorganism composed of flagellate Streblomastix strix and complex community of Bacteroidetes bacteria on its surface.</title>
        <authorList>
            <person name="Treitli S.C."/>
            <person name="Kolisko M."/>
            <person name="Husnik F."/>
            <person name="Keeling P."/>
            <person name="Hampl V."/>
        </authorList>
    </citation>
    <scope>NUCLEOTIDE SEQUENCE</scope>
    <source>
        <strain evidence="1">STM</strain>
    </source>
</reference>
<evidence type="ECO:0000313" key="1">
    <source>
        <dbReference type="EMBL" id="KAA6320702.1"/>
    </source>
</evidence>
<dbReference type="AlphaFoldDB" id="A0A5J4QGU5"/>
<organism evidence="1">
    <name type="scientific">termite gut metagenome</name>
    <dbReference type="NCBI Taxonomy" id="433724"/>
    <lineage>
        <taxon>unclassified sequences</taxon>
        <taxon>metagenomes</taxon>
        <taxon>organismal metagenomes</taxon>
    </lineage>
</organism>
<comment type="caution">
    <text evidence="1">The sequence shown here is derived from an EMBL/GenBank/DDBJ whole genome shotgun (WGS) entry which is preliminary data.</text>
</comment>
<gene>
    <name evidence="1" type="ORF">EZS27_029555</name>
</gene>
<name>A0A5J4QGU5_9ZZZZ</name>
<proteinExistence type="predicted"/>
<dbReference type="EMBL" id="SNRY01003511">
    <property type="protein sequence ID" value="KAA6320702.1"/>
    <property type="molecule type" value="Genomic_DNA"/>
</dbReference>
<sequence length="159" mass="18321">MNNENNIKLDRINRAIRHLKGIGIISIQQDIVNKMEVNKTSVSLALKGDSEYLTNKFLKKFNRTFGDIFNESWLLGETDIMLSGQFEKEIEPENERGSITIPMRAFNVIEKQANSLERRDNQIDELISMLKDDRNEAKKTIVPTPPDVDTEKITLLRES</sequence>